<proteinExistence type="predicted"/>
<comment type="caution">
    <text evidence="2">The sequence shown here is derived from an EMBL/GenBank/DDBJ whole genome shotgun (WGS) entry which is preliminary data.</text>
</comment>
<name>A0A2H3A2Y1_TRIPA</name>
<evidence type="ECO:0000313" key="3">
    <source>
        <dbReference type="Proteomes" id="UP000219286"/>
    </source>
</evidence>
<gene>
    <name evidence="2" type="ORF">A9Z42_0079180</name>
</gene>
<reference evidence="2 3" key="1">
    <citation type="journal article" date="2015" name="Genome Announc.">
        <title>Genome sequence and annotation of Trichoderma parareesei, the ancestor of the cellulase producer Trichoderma reesei.</title>
        <authorList>
            <person name="Yang D."/>
            <person name="Pomraning K."/>
            <person name="Kopchinskiy A."/>
            <person name="Karimi Aghcheh R."/>
            <person name="Atanasova L."/>
            <person name="Chenthamara K."/>
            <person name="Baker S.E."/>
            <person name="Zhang R."/>
            <person name="Shen Q."/>
            <person name="Freitag M."/>
            <person name="Kubicek C.P."/>
            <person name="Druzhinina I.S."/>
        </authorList>
    </citation>
    <scope>NUCLEOTIDE SEQUENCE [LARGE SCALE GENOMIC DNA]</scope>
    <source>
        <strain evidence="2 3">CBS 125925</strain>
    </source>
</reference>
<organism evidence="2 3">
    <name type="scientific">Trichoderma parareesei</name>
    <name type="common">Filamentous fungus</name>
    <dbReference type="NCBI Taxonomy" id="858221"/>
    <lineage>
        <taxon>Eukaryota</taxon>
        <taxon>Fungi</taxon>
        <taxon>Dikarya</taxon>
        <taxon>Ascomycota</taxon>
        <taxon>Pezizomycotina</taxon>
        <taxon>Sordariomycetes</taxon>
        <taxon>Hypocreomycetidae</taxon>
        <taxon>Hypocreales</taxon>
        <taxon>Hypocreaceae</taxon>
        <taxon>Trichoderma</taxon>
    </lineage>
</organism>
<dbReference type="Proteomes" id="UP000219286">
    <property type="component" value="Unassembled WGS sequence"/>
</dbReference>
<sequence length="74" mass="8179">MQRPVLAGAHGAGAAGAKQVEGTWEGAEQGFGRTVETREYFPQEQAYRDTRRLVAVTIGTAHRLRLSPDEWLPE</sequence>
<protein>
    <submittedName>
        <fullName evidence="2">Uncharacterized protein</fullName>
    </submittedName>
</protein>
<feature type="region of interest" description="Disordered" evidence="1">
    <location>
        <begin position="1"/>
        <end position="23"/>
    </location>
</feature>
<dbReference type="EMBL" id="LFMI01000747">
    <property type="protein sequence ID" value="OTA07055.1"/>
    <property type="molecule type" value="Genomic_DNA"/>
</dbReference>
<dbReference type="AlphaFoldDB" id="A0A2H3A2Y1"/>
<evidence type="ECO:0000256" key="1">
    <source>
        <dbReference type="SAM" id="MobiDB-lite"/>
    </source>
</evidence>
<keyword evidence="3" id="KW-1185">Reference proteome</keyword>
<accession>A0A2H3A2Y1</accession>
<evidence type="ECO:0000313" key="2">
    <source>
        <dbReference type="EMBL" id="OTA07055.1"/>
    </source>
</evidence>